<dbReference type="EMBL" id="JBHSLV010000026">
    <property type="protein sequence ID" value="MFC5394035.1"/>
    <property type="molecule type" value="Genomic_DNA"/>
</dbReference>
<organism evidence="2 3">
    <name type="scientific">Bosea vestrisii</name>
    <dbReference type="NCBI Taxonomy" id="151416"/>
    <lineage>
        <taxon>Bacteria</taxon>
        <taxon>Pseudomonadati</taxon>
        <taxon>Pseudomonadota</taxon>
        <taxon>Alphaproteobacteria</taxon>
        <taxon>Hyphomicrobiales</taxon>
        <taxon>Boseaceae</taxon>
        <taxon>Bosea</taxon>
    </lineage>
</organism>
<dbReference type="InterPro" id="IPR000719">
    <property type="entry name" value="Prot_kinase_dom"/>
</dbReference>
<evidence type="ECO:0000313" key="3">
    <source>
        <dbReference type="Proteomes" id="UP001596104"/>
    </source>
</evidence>
<accession>A0ABW0HBH5</accession>
<gene>
    <name evidence="2" type="ORF">ACFPPC_15440</name>
</gene>
<comment type="caution">
    <text evidence="2">The sequence shown here is derived from an EMBL/GenBank/DDBJ whole genome shotgun (WGS) entry which is preliminary data.</text>
</comment>
<evidence type="ECO:0000313" key="2">
    <source>
        <dbReference type="EMBL" id="MFC5394035.1"/>
    </source>
</evidence>
<dbReference type="InterPro" id="IPR011009">
    <property type="entry name" value="Kinase-like_dom_sf"/>
</dbReference>
<protein>
    <recommendedName>
        <fullName evidence="1">Protein kinase domain-containing protein</fullName>
    </recommendedName>
</protein>
<dbReference type="PROSITE" id="PS50011">
    <property type="entry name" value="PROTEIN_KINASE_DOM"/>
    <property type="match status" value="1"/>
</dbReference>
<dbReference type="SUPFAM" id="SSF56112">
    <property type="entry name" value="Protein kinase-like (PK-like)"/>
    <property type="match status" value="1"/>
</dbReference>
<name>A0ABW0HBH5_9HYPH</name>
<dbReference type="InterPro" id="IPR056955">
    <property type="entry name" value="ORC-CDC6-like"/>
</dbReference>
<dbReference type="Gene3D" id="1.10.510.10">
    <property type="entry name" value="Transferase(Phosphotransferase) domain 1"/>
    <property type="match status" value="1"/>
</dbReference>
<sequence length="901" mass="101298">MSSSYPDFAQTNRLIAESSDLLELVGRPDLDDVLATLDHDWRTRRVSASSPLIASFLSHGLVEQDGAHAILTRQGVLFLSRLLLRPSSSSRGILGTLDGKYEARAILSVGKNSIVVEAEHRLLRSRFVLKIVRPGASNDMLSSLGLLAGLPKDAGVLRPIDLVETTLIDALGKEVDVQCLVFPFAEGVTFGEFLARENRHLNSQVAIAFARQVGGALAALEEVGGYHGDLHEGNIIVDERDARLRFTIIDISFDAMGSVSSEICRNNDLANFKQHIWRLLAAQRASVRRCSLRKYIGTKSFRRIESILSPDTKSFKRVCEILADERDYERYVEAKARFLKEHFQDPVSFRLQRYEEMTDPEMAVRLFVPLEQLMDKIRDFSNVYVSGNRGSGKSTYLASLGFFPAASVGTVDFKEIFGIYFPCRQGEFRPLATRPGWSHDDGRALITNMMIIKIVRRTLEVISAGVASSRLRGATSLDGLRAFLDELVPRPGLVSVDLAVQTELDNLVASMIRVEMDEIARLERPETPSERHDALTLIRFLEAVRATFPDLTRTRFQILFDDAGSPYVPSNVQAVINDLMLSSNPVFCVKLSAEKLTFTFMSSDGKALEEGQDYLERDISQILFIGSGAGGLRREDLELYFRKIVQQRLEAFNYGATDIVSYLGDEQISHDKLLQLLSMRAKNAFYSGWTTVWNIADRTPRNLLELVSEIFAVAGIENHSDPRIVSPRDQDRAIRTISEKRLESLSQIPGAVTILGQEISLGRQLFVTTSAIGSAFGMYLRAERGPGRRRQHLAIERNDLERLNEEAEVMLARLITFGILDATKLQWARDDNAKKPLYVLNRIYCPAFSIGYQRDEHLKLSRGRLEQLLVTPQRFIREGTRLLREASATHDADLFNYKDQR</sequence>
<dbReference type="SMART" id="SM00220">
    <property type="entry name" value="S_TKc"/>
    <property type="match status" value="1"/>
</dbReference>
<reference evidence="3" key="1">
    <citation type="journal article" date="2019" name="Int. J. Syst. Evol. Microbiol.">
        <title>The Global Catalogue of Microorganisms (GCM) 10K type strain sequencing project: providing services to taxonomists for standard genome sequencing and annotation.</title>
        <authorList>
            <consortium name="The Broad Institute Genomics Platform"/>
            <consortium name="The Broad Institute Genome Sequencing Center for Infectious Disease"/>
            <person name="Wu L."/>
            <person name="Ma J."/>
        </authorList>
    </citation>
    <scope>NUCLEOTIDE SEQUENCE [LARGE SCALE GENOMIC DNA]</scope>
    <source>
        <strain evidence="3">CGMCC 1.16326</strain>
    </source>
</reference>
<dbReference type="RefSeq" id="WP_377009151.1">
    <property type="nucleotide sequence ID" value="NZ_JBHSLV010000026.1"/>
</dbReference>
<keyword evidence="3" id="KW-1185">Reference proteome</keyword>
<feature type="domain" description="Protein kinase" evidence="1">
    <location>
        <begin position="101"/>
        <end position="535"/>
    </location>
</feature>
<dbReference type="Pfam" id="PF24389">
    <property type="entry name" value="ORC-CDC6-like"/>
    <property type="match status" value="2"/>
</dbReference>
<proteinExistence type="predicted"/>
<dbReference type="Proteomes" id="UP001596104">
    <property type="component" value="Unassembled WGS sequence"/>
</dbReference>
<evidence type="ECO:0000259" key="1">
    <source>
        <dbReference type="PROSITE" id="PS50011"/>
    </source>
</evidence>